<dbReference type="GeneID" id="54581752"/>
<dbReference type="OrthoDB" id="5419808at2759"/>
<evidence type="ECO:0000313" key="1">
    <source>
        <dbReference type="EMBL" id="KAF2252110.1"/>
    </source>
</evidence>
<dbReference type="EMBL" id="ML987192">
    <property type="protein sequence ID" value="KAF2252110.1"/>
    <property type="molecule type" value="Genomic_DNA"/>
</dbReference>
<reference evidence="1" key="1">
    <citation type="journal article" date="2020" name="Stud. Mycol.">
        <title>101 Dothideomycetes genomes: a test case for predicting lifestyles and emergence of pathogens.</title>
        <authorList>
            <person name="Haridas S."/>
            <person name="Albert R."/>
            <person name="Binder M."/>
            <person name="Bloem J."/>
            <person name="Labutti K."/>
            <person name="Salamov A."/>
            <person name="Andreopoulos B."/>
            <person name="Baker S."/>
            <person name="Barry K."/>
            <person name="Bills G."/>
            <person name="Bluhm B."/>
            <person name="Cannon C."/>
            <person name="Castanera R."/>
            <person name="Culley D."/>
            <person name="Daum C."/>
            <person name="Ezra D."/>
            <person name="Gonzalez J."/>
            <person name="Henrissat B."/>
            <person name="Kuo A."/>
            <person name="Liang C."/>
            <person name="Lipzen A."/>
            <person name="Lutzoni F."/>
            <person name="Magnuson J."/>
            <person name="Mondo S."/>
            <person name="Nolan M."/>
            <person name="Ohm R."/>
            <person name="Pangilinan J."/>
            <person name="Park H.-J."/>
            <person name="Ramirez L."/>
            <person name="Alfaro M."/>
            <person name="Sun H."/>
            <person name="Tritt A."/>
            <person name="Yoshinaga Y."/>
            <person name="Zwiers L.-H."/>
            <person name="Turgeon B."/>
            <person name="Goodwin S."/>
            <person name="Spatafora J."/>
            <person name="Crous P."/>
            <person name="Grigoriev I."/>
        </authorList>
    </citation>
    <scope>NUCLEOTIDE SEQUENCE</scope>
    <source>
        <strain evidence="1">CBS 122368</strain>
    </source>
</reference>
<evidence type="ECO:0000313" key="2">
    <source>
        <dbReference type="Proteomes" id="UP000800094"/>
    </source>
</evidence>
<dbReference type="RefSeq" id="XP_033687114.1">
    <property type="nucleotide sequence ID" value="XM_033828422.1"/>
</dbReference>
<organism evidence="1 2">
    <name type="scientific">Trematosphaeria pertusa</name>
    <dbReference type="NCBI Taxonomy" id="390896"/>
    <lineage>
        <taxon>Eukaryota</taxon>
        <taxon>Fungi</taxon>
        <taxon>Dikarya</taxon>
        <taxon>Ascomycota</taxon>
        <taxon>Pezizomycotina</taxon>
        <taxon>Dothideomycetes</taxon>
        <taxon>Pleosporomycetidae</taxon>
        <taxon>Pleosporales</taxon>
        <taxon>Massarineae</taxon>
        <taxon>Trematosphaeriaceae</taxon>
        <taxon>Trematosphaeria</taxon>
    </lineage>
</organism>
<dbReference type="Proteomes" id="UP000800094">
    <property type="component" value="Unassembled WGS sequence"/>
</dbReference>
<protein>
    <submittedName>
        <fullName evidence="1">Uncharacterized protein</fullName>
    </submittedName>
</protein>
<name>A0A6A6IR96_9PLEO</name>
<dbReference type="AlphaFoldDB" id="A0A6A6IR96"/>
<keyword evidence="2" id="KW-1185">Reference proteome</keyword>
<accession>A0A6A6IR96</accession>
<gene>
    <name evidence="1" type="ORF">BU26DRAFT_516807</name>
</gene>
<proteinExistence type="predicted"/>
<sequence length="175" mass="21050">MVHFYDSYLVISPNPQREGSCLQERIFDHTSQQWRDAKCFYIKFGDADDADERERAYKTHNPSYAFQKNSRSLNQTLEYIDMDRRRIYPKIGKYLEWTAIRLAGGTYFYEGTEWHRLVLREGQDIETLRRILCELLALFPQYDWQHEPRSAAVRRFEEKVQEAWWGPNGIAEFHD</sequence>